<organism evidence="3 4">
    <name type="scientific">Aspergillus pseudodeflectus</name>
    <dbReference type="NCBI Taxonomy" id="176178"/>
    <lineage>
        <taxon>Eukaryota</taxon>
        <taxon>Fungi</taxon>
        <taxon>Dikarya</taxon>
        <taxon>Ascomycota</taxon>
        <taxon>Pezizomycotina</taxon>
        <taxon>Eurotiomycetes</taxon>
        <taxon>Eurotiomycetidae</taxon>
        <taxon>Eurotiales</taxon>
        <taxon>Aspergillaceae</taxon>
        <taxon>Aspergillus</taxon>
        <taxon>Aspergillus subgen. Nidulantes</taxon>
    </lineage>
</organism>
<keyword evidence="2" id="KW-0472">Membrane</keyword>
<dbReference type="Proteomes" id="UP001610444">
    <property type="component" value="Unassembled WGS sequence"/>
</dbReference>
<keyword evidence="2" id="KW-0812">Transmembrane</keyword>
<keyword evidence="4" id="KW-1185">Reference proteome</keyword>
<sequence length="183" mass="20126">MASVQQGSAVALLLMVNILLLVLRTRSWATLHWCAANLAEPEVAERIRKLTENKLKLVFDTISLEFSAQFCNKAISTEAGEYSSLLDVKVNRDNVSSKFTLAYSAIGEAFNFGPYPFAAKPEDKDFARGFWDYSAGLLADGKIQVHPLVVGRDGLKGALEGLDLMRKDLLSGQKLVYNIAETP</sequence>
<reference evidence="3 4" key="1">
    <citation type="submission" date="2024-07" db="EMBL/GenBank/DDBJ databases">
        <title>Section-level genome sequencing and comparative genomics of Aspergillus sections Usti and Cavernicolus.</title>
        <authorList>
            <consortium name="Lawrence Berkeley National Laboratory"/>
            <person name="Nybo J.L."/>
            <person name="Vesth T.C."/>
            <person name="Theobald S."/>
            <person name="Frisvad J.C."/>
            <person name="Larsen T.O."/>
            <person name="Kjaerboelling I."/>
            <person name="Rothschild-Mancinelli K."/>
            <person name="Lyhne E.K."/>
            <person name="Kogle M.E."/>
            <person name="Barry K."/>
            <person name="Clum A."/>
            <person name="Na H."/>
            <person name="Ledsgaard L."/>
            <person name="Lin J."/>
            <person name="Lipzen A."/>
            <person name="Kuo A."/>
            <person name="Riley R."/>
            <person name="Mondo S."/>
            <person name="LaButti K."/>
            <person name="Haridas S."/>
            <person name="Pangalinan J."/>
            <person name="Salamov A.A."/>
            <person name="Simmons B.A."/>
            <person name="Magnuson J.K."/>
            <person name="Chen J."/>
            <person name="Drula E."/>
            <person name="Henrissat B."/>
            <person name="Wiebenga A."/>
            <person name="Lubbers R.J."/>
            <person name="Gomes A.C."/>
            <person name="Macurrencykelacurrency M.R."/>
            <person name="Stajich J."/>
            <person name="Grigoriev I.V."/>
            <person name="Mortensen U.H."/>
            <person name="De vries R.P."/>
            <person name="Baker S.E."/>
            <person name="Andersen M.R."/>
        </authorList>
    </citation>
    <scope>NUCLEOTIDE SEQUENCE [LARGE SCALE GENOMIC DNA]</scope>
    <source>
        <strain evidence="3 4">CBS 756.74</strain>
    </source>
</reference>
<comment type="caution">
    <text evidence="3">The sequence shown here is derived from an EMBL/GenBank/DDBJ whole genome shotgun (WGS) entry which is preliminary data.</text>
</comment>
<dbReference type="Gene3D" id="3.90.180.10">
    <property type="entry name" value="Medium-chain alcohol dehydrogenases, catalytic domain"/>
    <property type="match status" value="1"/>
</dbReference>
<protein>
    <recommendedName>
        <fullName evidence="5">Alcohol dehydrogenase-like C-terminal domain-containing protein</fullName>
    </recommendedName>
</protein>
<evidence type="ECO:0000256" key="1">
    <source>
        <dbReference type="ARBA" id="ARBA00023002"/>
    </source>
</evidence>
<feature type="transmembrane region" description="Helical" evidence="2">
    <location>
        <begin position="6"/>
        <end position="23"/>
    </location>
</feature>
<proteinExistence type="predicted"/>
<name>A0ABR4KGF2_9EURO</name>
<dbReference type="PANTHER" id="PTHR45348">
    <property type="entry name" value="HYPOTHETICAL OXIDOREDUCTASE (EUROFUNG)"/>
    <property type="match status" value="1"/>
</dbReference>
<keyword evidence="2" id="KW-1133">Transmembrane helix</keyword>
<dbReference type="Gene3D" id="3.40.50.720">
    <property type="entry name" value="NAD(P)-binding Rossmann-like Domain"/>
    <property type="match status" value="1"/>
</dbReference>
<keyword evidence="1" id="KW-0560">Oxidoreductase</keyword>
<dbReference type="InterPro" id="IPR047122">
    <property type="entry name" value="Trans-enoyl_RdTase-like"/>
</dbReference>
<dbReference type="GeneID" id="98160623"/>
<evidence type="ECO:0000256" key="2">
    <source>
        <dbReference type="SAM" id="Phobius"/>
    </source>
</evidence>
<gene>
    <name evidence="3" type="ORF">BJX68DRAFT_266270</name>
</gene>
<dbReference type="EMBL" id="JBFXLR010000018">
    <property type="protein sequence ID" value="KAL2851358.1"/>
    <property type="molecule type" value="Genomic_DNA"/>
</dbReference>
<evidence type="ECO:0000313" key="3">
    <source>
        <dbReference type="EMBL" id="KAL2851358.1"/>
    </source>
</evidence>
<evidence type="ECO:0008006" key="5">
    <source>
        <dbReference type="Google" id="ProtNLM"/>
    </source>
</evidence>
<dbReference type="RefSeq" id="XP_070899799.1">
    <property type="nucleotide sequence ID" value="XM_071045459.1"/>
</dbReference>
<dbReference type="PANTHER" id="PTHR45348:SF2">
    <property type="entry name" value="ZINC-TYPE ALCOHOL DEHYDROGENASE-LIKE PROTEIN C2E1P3.01"/>
    <property type="match status" value="1"/>
</dbReference>
<evidence type="ECO:0000313" key="4">
    <source>
        <dbReference type="Proteomes" id="UP001610444"/>
    </source>
</evidence>
<accession>A0ABR4KGF2</accession>